<dbReference type="GO" id="GO:0008270">
    <property type="term" value="F:zinc ion binding"/>
    <property type="evidence" value="ECO:0007669"/>
    <property type="project" value="UniProtKB-KW"/>
</dbReference>
<keyword evidence="1" id="KW-0479">Metal-binding</keyword>
<evidence type="ECO:0000256" key="3">
    <source>
        <dbReference type="ARBA" id="ARBA00022833"/>
    </source>
</evidence>
<dbReference type="EMBL" id="JBHFQA010000018">
    <property type="protein sequence ID" value="KAL2083607.1"/>
    <property type="molecule type" value="Genomic_DNA"/>
</dbReference>
<feature type="domain" description="AN1-type" evidence="6">
    <location>
        <begin position="579"/>
        <end position="626"/>
    </location>
</feature>
<dbReference type="AlphaFoldDB" id="A0ABD1J906"/>
<protein>
    <recommendedName>
        <fullName evidence="6">AN1-type domain-containing protein</fullName>
    </recommendedName>
</protein>
<feature type="compositionally biased region" description="Polar residues" evidence="5">
    <location>
        <begin position="541"/>
        <end position="558"/>
    </location>
</feature>
<feature type="compositionally biased region" description="Polar residues" evidence="5">
    <location>
        <begin position="159"/>
        <end position="182"/>
    </location>
</feature>
<gene>
    <name evidence="7" type="ORF">ACEWY4_021380</name>
</gene>
<organism evidence="7 8">
    <name type="scientific">Coilia grayii</name>
    <name type="common">Gray's grenadier anchovy</name>
    <dbReference type="NCBI Taxonomy" id="363190"/>
    <lineage>
        <taxon>Eukaryota</taxon>
        <taxon>Metazoa</taxon>
        <taxon>Chordata</taxon>
        <taxon>Craniata</taxon>
        <taxon>Vertebrata</taxon>
        <taxon>Euteleostomi</taxon>
        <taxon>Actinopterygii</taxon>
        <taxon>Neopterygii</taxon>
        <taxon>Teleostei</taxon>
        <taxon>Clupei</taxon>
        <taxon>Clupeiformes</taxon>
        <taxon>Clupeoidei</taxon>
        <taxon>Engraulidae</taxon>
        <taxon>Coilinae</taxon>
        <taxon>Coilia</taxon>
    </lineage>
</organism>
<feature type="region of interest" description="Disordered" evidence="5">
    <location>
        <begin position="537"/>
        <end position="575"/>
    </location>
</feature>
<sequence>MRGGPINTRRVTVDNPLKEMAEYMEASQEEVWEKAVPNKQVTFLVYREGDQLNFFRVVDRGDGTLTPVSESISGGSVYNVYAEEEEAADDVAMGQQALENSITMTKMKLLKAKMENMNLSKKPKKSTKLKPRPPVGPRACGPLVAPGRHHRLLRVHPQGGQSHTHTATTNLPPIKNQQQQLPNPAPSCPFASGGSNHMPLSSRPDRASASQAAPLFHGSNCYSLQGEKPWECRVSKVRPPPKVSRLEVGGPRLVTGCVYPPLSLCSSKAQPDGSTDGPELTGGGMAALPEKQTLLPLSELLQEPLSLELPAQKEGAVDSLGGVAEQLPTAPLLSQAVGSSSSAGTGWAIGAEHASDGGRLGSLHLPTEPAPSSSSSSSSSSCSPSSHRLLQPFEFTGASLRSSPPHRRLALDDCNPRGSPLPLHAPSTIATATTTAHGKRPNVLSRSEARDITKMANKAAKEPLGSMSSAELLASLARQGCGGGVGVREGPSGPLGPRVLERLERICSPDPQLQARLQASLQELHQDLLRRICPLQRTPAAPQQSTNSLSASGPSSTIRRLGTPTYHLPPVKPPLSSKKKSSKHCFFCGKKTGLATSYECRCGNNFCASHRYAEVHDCTYDYKTAGRRLLQETNPIISAPKLPKI</sequence>
<evidence type="ECO:0000313" key="8">
    <source>
        <dbReference type="Proteomes" id="UP001591681"/>
    </source>
</evidence>
<feature type="region of interest" description="Disordered" evidence="5">
    <location>
        <begin position="120"/>
        <end position="145"/>
    </location>
</feature>
<proteinExistence type="predicted"/>
<evidence type="ECO:0000256" key="2">
    <source>
        <dbReference type="ARBA" id="ARBA00022771"/>
    </source>
</evidence>
<evidence type="ECO:0000313" key="7">
    <source>
        <dbReference type="EMBL" id="KAL2083607.1"/>
    </source>
</evidence>
<dbReference type="SMART" id="SM00154">
    <property type="entry name" value="ZnF_AN1"/>
    <property type="match status" value="1"/>
</dbReference>
<feature type="compositionally biased region" description="Low complexity" evidence="5">
    <location>
        <begin position="371"/>
        <end position="386"/>
    </location>
</feature>
<keyword evidence="3" id="KW-0862">Zinc</keyword>
<evidence type="ECO:0000256" key="1">
    <source>
        <dbReference type="ARBA" id="ARBA00022723"/>
    </source>
</evidence>
<comment type="caution">
    <text evidence="7">The sequence shown here is derived from an EMBL/GenBank/DDBJ whole genome shotgun (WGS) entry which is preliminary data.</text>
</comment>
<evidence type="ECO:0000259" key="6">
    <source>
        <dbReference type="PROSITE" id="PS51039"/>
    </source>
</evidence>
<keyword evidence="2 4" id="KW-0863">Zinc-finger</keyword>
<dbReference type="InterPro" id="IPR053061">
    <property type="entry name" value="AN1-type_zinc_finger"/>
</dbReference>
<feature type="region of interest" description="Disordered" evidence="5">
    <location>
        <begin position="348"/>
        <end position="418"/>
    </location>
</feature>
<accession>A0ABD1J906</accession>
<evidence type="ECO:0000256" key="4">
    <source>
        <dbReference type="PROSITE-ProRule" id="PRU00449"/>
    </source>
</evidence>
<keyword evidence="8" id="KW-1185">Reference proteome</keyword>
<dbReference type="Proteomes" id="UP001591681">
    <property type="component" value="Unassembled WGS sequence"/>
</dbReference>
<feature type="compositionally biased region" description="Basic residues" evidence="5">
    <location>
        <begin position="121"/>
        <end position="131"/>
    </location>
</feature>
<dbReference type="InterPro" id="IPR000058">
    <property type="entry name" value="Znf_AN1"/>
</dbReference>
<dbReference type="PANTHER" id="PTHR46728">
    <property type="entry name" value="AN1-TYPE ZINC FINGER PROTEIN 4"/>
    <property type="match status" value="1"/>
</dbReference>
<dbReference type="PANTHER" id="PTHR46728:SF1">
    <property type="entry name" value="AN1-TYPE ZINC FINGER PROTEIN 4"/>
    <property type="match status" value="1"/>
</dbReference>
<dbReference type="Gene3D" id="4.10.1110.10">
    <property type="entry name" value="AN1-like Zinc finger"/>
    <property type="match status" value="1"/>
</dbReference>
<dbReference type="Pfam" id="PF01428">
    <property type="entry name" value="zf-AN1"/>
    <property type="match status" value="1"/>
</dbReference>
<dbReference type="PROSITE" id="PS51039">
    <property type="entry name" value="ZF_AN1"/>
    <property type="match status" value="1"/>
</dbReference>
<feature type="region of interest" description="Disordered" evidence="5">
    <location>
        <begin position="158"/>
        <end position="211"/>
    </location>
</feature>
<dbReference type="SUPFAM" id="SSF118310">
    <property type="entry name" value="AN1-like Zinc finger"/>
    <property type="match status" value="1"/>
</dbReference>
<dbReference type="InterPro" id="IPR035896">
    <property type="entry name" value="AN1-like_Znf"/>
</dbReference>
<evidence type="ECO:0000256" key="5">
    <source>
        <dbReference type="SAM" id="MobiDB-lite"/>
    </source>
</evidence>
<name>A0ABD1J906_9TELE</name>
<reference evidence="7 8" key="1">
    <citation type="submission" date="2024-09" db="EMBL/GenBank/DDBJ databases">
        <title>A chromosome-level genome assembly of Gray's grenadier anchovy, Coilia grayii.</title>
        <authorList>
            <person name="Fu Z."/>
        </authorList>
    </citation>
    <scope>NUCLEOTIDE SEQUENCE [LARGE SCALE GENOMIC DNA]</scope>
    <source>
        <strain evidence="7">G4</strain>
        <tissue evidence="7">Muscle</tissue>
    </source>
</reference>